<proteinExistence type="predicted"/>
<dbReference type="AlphaFoldDB" id="A0A401FQB4"/>
<evidence type="ECO:0000313" key="1">
    <source>
        <dbReference type="EMBL" id="GBC59179.1"/>
    </source>
</evidence>
<protein>
    <submittedName>
        <fullName evidence="1">Uncharacterized protein</fullName>
    </submittedName>
</protein>
<name>A0A401FQB4_9BACT</name>
<sequence>MCSGFRSLIGHNSSLFRHIIGIHQFYYPANSQRANYLSTSRNIELKEPGTSFLAAWKMRF</sequence>
<gene>
    <name evidence="1" type="ORF">DENIS_0115</name>
</gene>
<reference evidence="2" key="1">
    <citation type="submission" date="2017-11" db="EMBL/GenBank/DDBJ databases">
        <authorList>
            <person name="Watanabe M."/>
            <person name="Kojima H."/>
        </authorList>
    </citation>
    <scope>NUCLEOTIDE SEQUENCE [LARGE SCALE GENOMIC DNA]</scope>
    <source>
        <strain evidence="2">Tokyo 01</strain>
    </source>
</reference>
<keyword evidence="2" id="KW-1185">Reference proteome</keyword>
<organism evidence="1 2">
    <name type="scientific">Desulfonema ishimotonii</name>
    <dbReference type="NCBI Taxonomy" id="45657"/>
    <lineage>
        <taxon>Bacteria</taxon>
        <taxon>Pseudomonadati</taxon>
        <taxon>Thermodesulfobacteriota</taxon>
        <taxon>Desulfobacteria</taxon>
        <taxon>Desulfobacterales</taxon>
        <taxon>Desulfococcaceae</taxon>
        <taxon>Desulfonema</taxon>
    </lineage>
</organism>
<comment type="caution">
    <text evidence="1">The sequence shown here is derived from an EMBL/GenBank/DDBJ whole genome shotgun (WGS) entry which is preliminary data.</text>
</comment>
<accession>A0A401FQB4</accession>
<evidence type="ECO:0000313" key="2">
    <source>
        <dbReference type="Proteomes" id="UP000288096"/>
    </source>
</evidence>
<dbReference type="Proteomes" id="UP000288096">
    <property type="component" value="Unassembled WGS sequence"/>
</dbReference>
<dbReference type="EMBL" id="BEXT01000001">
    <property type="protein sequence ID" value="GBC59179.1"/>
    <property type="molecule type" value="Genomic_DNA"/>
</dbReference>
<reference evidence="2" key="2">
    <citation type="submission" date="2019-01" db="EMBL/GenBank/DDBJ databases">
        <title>Genome sequence of Desulfonema ishimotonii strain Tokyo 01.</title>
        <authorList>
            <person name="Fukui M."/>
        </authorList>
    </citation>
    <scope>NUCLEOTIDE SEQUENCE [LARGE SCALE GENOMIC DNA]</scope>
    <source>
        <strain evidence="2">Tokyo 01</strain>
    </source>
</reference>